<evidence type="ECO:0000313" key="3">
    <source>
        <dbReference type="EMBL" id="OGY15980.1"/>
    </source>
</evidence>
<comment type="caution">
    <text evidence="3">The sequence shown here is derived from an EMBL/GenBank/DDBJ whole genome shotgun (WGS) entry which is preliminary data.</text>
</comment>
<evidence type="ECO:0000313" key="4">
    <source>
        <dbReference type="Proteomes" id="UP000177324"/>
    </source>
</evidence>
<proteinExistence type="predicted"/>
<dbReference type="AlphaFoldDB" id="A0A1G1VKP5"/>
<reference evidence="3 4" key="1">
    <citation type="journal article" date="2016" name="Nat. Commun.">
        <title>Thousands of microbial genomes shed light on interconnected biogeochemical processes in an aquifer system.</title>
        <authorList>
            <person name="Anantharaman K."/>
            <person name="Brown C.T."/>
            <person name="Hug L.A."/>
            <person name="Sharon I."/>
            <person name="Castelle C.J."/>
            <person name="Probst A.J."/>
            <person name="Thomas B.C."/>
            <person name="Singh A."/>
            <person name="Wilkins M.J."/>
            <person name="Karaoz U."/>
            <person name="Brodie E.L."/>
            <person name="Williams K.H."/>
            <person name="Hubbard S.S."/>
            <person name="Banfield J.F."/>
        </authorList>
    </citation>
    <scope>NUCLEOTIDE SEQUENCE [LARGE SCALE GENOMIC DNA]</scope>
</reference>
<sequence>MAHPPVWLQGTLWSAKVQTMDMEKDKAYIIHQVLAYGTLAEMLWVLHTYSQEVIRRVFTTVPYKDYRPARFSFIKNYFLGIQGIPMDERRYVKNIPRDIQS</sequence>
<feature type="domain" description="DUF6922" evidence="2">
    <location>
        <begin position="12"/>
        <end position="57"/>
    </location>
</feature>
<dbReference type="EMBL" id="MHCH01000052">
    <property type="protein sequence ID" value="OGY15980.1"/>
    <property type="molecule type" value="Genomic_DNA"/>
</dbReference>
<keyword evidence="1" id="KW-1133">Transmembrane helix</keyword>
<accession>A0A1G1VKP5</accession>
<organism evidence="3 4">
    <name type="scientific">Candidatus Chisholmbacteria bacterium RIFCSPHIGHO2_01_FULL_48_12</name>
    <dbReference type="NCBI Taxonomy" id="1797589"/>
    <lineage>
        <taxon>Bacteria</taxon>
        <taxon>Candidatus Chisholmiibacteriota</taxon>
    </lineage>
</organism>
<dbReference type="STRING" id="1797589.A2784_00725"/>
<dbReference type="Pfam" id="PF21956">
    <property type="entry name" value="DUF6922"/>
    <property type="match status" value="1"/>
</dbReference>
<gene>
    <name evidence="3" type="ORF">A2784_00725</name>
</gene>
<name>A0A1G1VKP5_9BACT</name>
<protein>
    <recommendedName>
        <fullName evidence="2">DUF6922 domain-containing protein</fullName>
    </recommendedName>
</protein>
<feature type="transmembrane region" description="Helical" evidence="1">
    <location>
        <begin position="28"/>
        <end position="46"/>
    </location>
</feature>
<evidence type="ECO:0000259" key="2">
    <source>
        <dbReference type="Pfam" id="PF21956"/>
    </source>
</evidence>
<dbReference type="InterPro" id="IPR053830">
    <property type="entry name" value="DUF6922"/>
</dbReference>
<keyword evidence="1" id="KW-0472">Membrane</keyword>
<evidence type="ECO:0000256" key="1">
    <source>
        <dbReference type="SAM" id="Phobius"/>
    </source>
</evidence>
<dbReference type="Proteomes" id="UP000177324">
    <property type="component" value="Unassembled WGS sequence"/>
</dbReference>
<keyword evidence="1" id="KW-0812">Transmembrane</keyword>